<evidence type="ECO:0000313" key="4">
    <source>
        <dbReference type="Proteomes" id="UP000469452"/>
    </source>
</evidence>
<name>A0A6A4ZXR9_APHAT</name>
<evidence type="ECO:0000256" key="1">
    <source>
        <dbReference type="SAM" id="Coils"/>
    </source>
</evidence>
<dbReference type="Proteomes" id="UP000469452">
    <property type="component" value="Unassembled WGS sequence"/>
</dbReference>
<organism evidence="3 4">
    <name type="scientific">Aphanomyces astaci</name>
    <name type="common">Crayfish plague agent</name>
    <dbReference type="NCBI Taxonomy" id="112090"/>
    <lineage>
        <taxon>Eukaryota</taxon>
        <taxon>Sar</taxon>
        <taxon>Stramenopiles</taxon>
        <taxon>Oomycota</taxon>
        <taxon>Saprolegniomycetes</taxon>
        <taxon>Saprolegniales</taxon>
        <taxon>Verrucalvaceae</taxon>
        <taxon>Aphanomyces</taxon>
    </lineage>
</organism>
<dbReference type="EMBL" id="VJMI01015238">
    <property type="protein sequence ID" value="KAF0730972.1"/>
    <property type="molecule type" value="Genomic_DNA"/>
</dbReference>
<comment type="caution">
    <text evidence="3">The sequence shown here is derived from an EMBL/GenBank/DDBJ whole genome shotgun (WGS) entry which is preliminary data.</text>
</comment>
<evidence type="ECO:0000256" key="2">
    <source>
        <dbReference type="SAM" id="MobiDB-lite"/>
    </source>
</evidence>
<proteinExistence type="predicted"/>
<protein>
    <submittedName>
        <fullName evidence="3">Uncharacterized protein</fullName>
    </submittedName>
</protein>
<reference evidence="3 4" key="1">
    <citation type="submission" date="2019-06" db="EMBL/GenBank/DDBJ databases">
        <title>Genomics analysis of Aphanomyces spp. identifies a new class of oomycete effector associated with host adaptation.</title>
        <authorList>
            <person name="Gaulin E."/>
        </authorList>
    </citation>
    <scope>NUCLEOTIDE SEQUENCE [LARGE SCALE GENOMIC DNA]</scope>
    <source>
        <strain evidence="3 4">E</strain>
    </source>
</reference>
<feature type="region of interest" description="Disordered" evidence="2">
    <location>
        <begin position="1"/>
        <end position="29"/>
    </location>
</feature>
<dbReference type="AlphaFoldDB" id="A0A6A4ZXR9"/>
<accession>A0A6A4ZXR9</accession>
<evidence type="ECO:0000313" key="3">
    <source>
        <dbReference type="EMBL" id="KAF0730972.1"/>
    </source>
</evidence>
<feature type="region of interest" description="Disordered" evidence="2">
    <location>
        <begin position="241"/>
        <end position="260"/>
    </location>
</feature>
<dbReference type="VEuPathDB" id="FungiDB:H257_03873"/>
<keyword evidence="1" id="KW-0175">Coiled coil</keyword>
<sequence length="463" mass="52182">MPPPPPHPLKMSTTAKPKQPKASHYLGGSNNLLQERKRREVAERQVKETSANLHTLAVDLVPKVNALAHAVQVLEFENTQQLDLEAVSQDTFLSLQQQVEVLRQHQLDMQVKLHKTMDAKLERAQHELRLDHEAVVMTVDNVKIEVDSMKEQLAIIRGEMDSLRNAANAKLSQTQSLLDNIRDQSHKDSQLTSHSLQDLDMKIGALDSRLFALDKEHLKLRLCLPPSLAARTCFDMSAPHSNDLNPQHHHHHTNNNHGSSQRLEQLHLEMESMMHDMGTQRSADRIQFEAISNRVREMAKTHHQKHELVLVELQEMHDKLAQATTKWPVEVAHRLECMRQTWEADIASLKLAANTWAATTSNSSQEAAIIDDGRHAATKDLLLALQARIGDAEHKMGKLSTAVHAHHIGAGTQMVKVQKDMGRVQGRMTRSHDIVMQQLVNFHDLLAELRQAVAATTRPPTSC</sequence>
<feature type="coiled-coil region" evidence="1">
    <location>
        <begin position="139"/>
        <end position="184"/>
    </location>
</feature>
<gene>
    <name evidence="3" type="ORF">AaE_009279</name>
</gene>